<dbReference type="Proteomes" id="UP001176941">
    <property type="component" value="Chromosome 13"/>
</dbReference>
<evidence type="ECO:0000313" key="3">
    <source>
        <dbReference type="Proteomes" id="UP001176941"/>
    </source>
</evidence>
<feature type="compositionally biased region" description="Basic and acidic residues" evidence="1">
    <location>
        <begin position="34"/>
        <end position="43"/>
    </location>
</feature>
<evidence type="ECO:0000313" key="2">
    <source>
        <dbReference type="EMBL" id="CAI9155749.1"/>
    </source>
</evidence>
<reference evidence="2" key="1">
    <citation type="submission" date="2023-04" db="EMBL/GenBank/DDBJ databases">
        <authorList>
            <consortium name="ELIXIR-Norway"/>
        </authorList>
    </citation>
    <scope>NUCLEOTIDE SEQUENCE [LARGE SCALE GENOMIC DNA]</scope>
</reference>
<name>A0ABN8Y2D0_RANTA</name>
<feature type="region of interest" description="Disordered" evidence="1">
    <location>
        <begin position="80"/>
        <end position="99"/>
    </location>
</feature>
<organism evidence="2 3">
    <name type="scientific">Rangifer tarandus platyrhynchus</name>
    <name type="common">Svalbard reindeer</name>
    <dbReference type="NCBI Taxonomy" id="3082113"/>
    <lineage>
        <taxon>Eukaryota</taxon>
        <taxon>Metazoa</taxon>
        <taxon>Chordata</taxon>
        <taxon>Craniata</taxon>
        <taxon>Vertebrata</taxon>
        <taxon>Euteleostomi</taxon>
        <taxon>Mammalia</taxon>
        <taxon>Eutheria</taxon>
        <taxon>Laurasiatheria</taxon>
        <taxon>Artiodactyla</taxon>
        <taxon>Ruminantia</taxon>
        <taxon>Pecora</taxon>
        <taxon>Cervidae</taxon>
        <taxon>Odocoileinae</taxon>
        <taxon>Rangifer</taxon>
    </lineage>
</organism>
<feature type="region of interest" description="Disordered" evidence="1">
    <location>
        <begin position="1"/>
        <end position="73"/>
    </location>
</feature>
<evidence type="ECO:0000256" key="1">
    <source>
        <dbReference type="SAM" id="MobiDB-lite"/>
    </source>
</evidence>
<feature type="compositionally biased region" description="Pro residues" evidence="1">
    <location>
        <begin position="51"/>
        <end position="67"/>
    </location>
</feature>
<feature type="compositionally biased region" description="Basic residues" evidence="1">
    <location>
        <begin position="10"/>
        <end position="25"/>
    </location>
</feature>
<accession>A0ABN8Y2D0</accession>
<proteinExistence type="predicted"/>
<keyword evidence="3" id="KW-1185">Reference proteome</keyword>
<sequence length="124" mass="13352">MLRSAIPGRARPRAARPRLAFRRPPPRSQPGALEPRRRPDARRPSLVSHTRPPPPPHFPPPPPPPLPFLEGKAAASFWAPHPGLGNTFSSLRAPRPGAATSLPARIWGSRLGEQHAAIASPHGS</sequence>
<gene>
    <name evidence="2" type="ORF">MRATA1EN1_LOCUS4711</name>
</gene>
<dbReference type="EMBL" id="OX459949">
    <property type="protein sequence ID" value="CAI9155749.1"/>
    <property type="molecule type" value="Genomic_DNA"/>
</dbReference>
<protein>
    <submittedName>
        <fullName evidence="2">Uncharacterized protein</fullName>
    </submittedName>
</protein>